<reference evidence="1 2" key="1">
    <citation type="journal article" date="2016" name="DNA Res.">
        <title>Genome sequence of Aspergillus luchuensis NBRC 4314.</title>
        <authorList>
            <person name="Yamada O."/>
            <person name="Machida M."/>
            <person name="Hosoyama A."/>
            <person name="Goto M."/>
            <person name="Takahashi T."/>
            <person name="Futagami T."/>
            <person name="Yamagata Y."/>
            <person name="Takeuchi M."/>
            <person name="Kobayashi T."/>
            <person name="Koike H."/>
            <person name="Abe K."/>
            <person name="Asai K."/>
            <person name="Arita M."/>
            <person name="Fujita N."/>
            <person name="Fukuda K."/>
            <person name="Higa K."/>
            <person name="Horikawa H."/>
            <person name="Ishikawa T."/>
            <person name="Jinno K."/>
            <person name="Kato Y."/>
            <person name="Kirimura K."/>
            <person name="Mizutani O."/>
            <person name="Nakasone K."/>
            <person name="Sano M."/>
            <person name="Shiraishi Y."/>
            <person name="Tsukahara M."/>
            <person name="Gomi K."/>
        </authorList>
    </citation>
    <scope>NUCLEOTIDE SEQUENCE [LARGE SCALE GENOMIC DNA]</scope>
    <source>
        <strain evidence="1 2">RIB 2604</strain>
    </source>
</reference>
<proteinExistence type="predicted"/>
<sequence length="93" mass="10140">MGSLSSLLCANSISRDFNPEPVGVGKAPFHRGSGLIHGQRRVRDNLQYLSKGAYQVPRESELAAYVQLLSCFPNILFDGDSPIPHTRAMGPND</sequence>
<dbReference type="AlphaFoldDB" id="A0A146F7N3"/>
<protein>
    <submittedName>
        <fullName evidence="1">Cytochrome P450</fullName>
    </submittedName>
</protein>
<evidence type="ECO:0000313" key="2">
    <source>
        <dbReference type="Proteomes" id="UP000075230"/>
    </source>
</evidence>
<organism evidence="1 2">
    <name type="scientific">Aspergillus kawachii</name>
    <name type="common">White koji mold</name>
    <name type="synonym">Aspergillus awamori var. kawachi</name>
    <dbReference type="NCBI Taxonomy" id="1069201"/>
    <lineage>
        <taxon>Eukaryota</taxon>
        <taxon>Fungi</taxon>
        <taxon>Dikarya</taxon>
        <taxon>Ascomycota</taxon>
        <taxon>Pezizomycotina</taxon>
        <taxon>Eurotiomycetes</taxon>
        <taxon>Eurotiomycetidae</taxon>
        <taxon>Eurotiales</taxon>
        <taxon>Aspergillaceae</taxon>
        <taxon>Aspergillus</taxon>
        <taxon>Aspergillus subgen. Circumdati</taxon>
    </lineage>
</organism>
<gene>
    <name evidence="1" type="ORF">RIB2604_01500960</name>
</gene>
<evidence type="ECO:0000313" key="1">
    <source>
        <dbReference type="EMBL" id="GAT22067.1"/>
    </source>
</evidence>
<dbReference type="Proteomes" id="UP000075230">
    <property type="component" value="Unassembled WGS sequence"/>
</dbReference>
<accession>A0A146F7N3</accession>
<name>A0A146F7N3_ASPKA</name>
<reference evidence="2" key="2">
    <citation type="submission" date="2016-02" db="EMBL/GenBank/DDBJ databases">
        <title>Genome sequencing of Aspergillus luchuensis NBRC 4314.</title>
        <authorList>
            <person name="Yamada O."/>
        </authorList>
    </citation>
    <scope>NUCLEOTIDE SEQUENCE [LARGE SCALE GENOMIC DNA]</scope>
    <source>
        <strain evidence="2">RIB 2604</strain>
    </source>
</reference>
<comment type="caution">
    <text evidence="1">The sequence shown here is derived from an EMBL/GenBank/DDBJ whole genome shotgun (WGS) entry which is preliminary data.</text>
</comment>
<dbReference type="EMBL" id="BCWF01000015">
    <property type="protein sequence ID" value="GAT22067.1"/>
    <property type="molecule type" value="Genomic_DNA"/>
</dbReference>